<reference evidence="12 13" key="1">
    <citation type="submission" date="2020-06" db="EMBL/GenBank/DDBJ databases">
        <authorList>
            <consortium name="Wellcome Sanger Institute Data Sharing"/>
        </authorList>
    </citation>
    <scope>NUCLEOTIDE SEQUENCE [LARGE SCALE GENOMIC DNA]</scope>
</reference>
<name>A0AAY4EMJ1_9TELE</name>
<dbReference type="PANTHER" id="PTHR32028">
    <property type="entry name" value="APOLIPOPROTEIN M"/>
    <property type="match status" value="1"/>
</dbReference>
<evidence type="ECO:0000256" key="9">
    <source>
        <dbReference type="ARBA" id="ARBA00023055"/>
    </source>
</evidence>
<comment type="function">
    <text evidence="11">Probably involved in lipid transport. Can bind sphingosine-1-phosphate, myristic acid, palmitic acid and stearic acid, retinol, all-trans-retinoic acid and 9-cis-retinoic acid.</text>
</comment>
<keyword evidence="10" id="KW-1015">Disulfide bond</keyword>
<evidence type="ECO:0000313" key="13">
    <source>
        <dbReference type="Proteomes" id="UP000694580"/>
    </source>
</evidence>
<dbReference type="Ensembl" id="ENSDCDT00010069235.1">
    <property type="protein sequence ID" value="ENSDCDP00010058534.1"/>
    <property type="gene ID" value="ENSDCDG00010032901.1"/>
</dbReference>
<evidence type="ECO:0000256" key="8">
    <source>
        <dbReference type="ARBA" id="ARBA00022850"/>
    </source>
</evidence>
<evidence type="ECO:0000256" key="2">
    <source>
        <dbReference type="ARBA" id="ARBA00007071"/>
    </source>
</evidence>
<keyword evidence="13" id="KW-1185">Reference proteome</keyword>
<dbReference type="PANTHER" id="PTHR32028:SF1">
    <property type="entry name" value="APOLIPOPROTEIN M"/>
    <property type="match status" value="1"/>
</dbReference>
<dbReference type="GO" id="GO:0034362">
    <property type="term" value="C:low-density lipoprotein particle"/>
    <property type="evidence" value="ECO:0007669"/>
    <property type="project" value="TreeGrafter"/>
</dbReference>
<evidence type="ECO:0000256" key="11">
    <source>
        <dbReference type="ARBA" id="ARBA00025553"/>
    </source>
</evidence>
<sequence length="189" mass="21655">MVNESSKCTILLFVQVAFRPTIYLFEFLLQYFGRWYFIAATGSKDSDVEMFKPMDNIVFNLQEGVVNDTLLLTAAMNIGDSCLKKKWDYRIHSSADVIELMGRSHTKVWSNQWLNCSACIVLQERVQPSHLFRAMLYGRTAHACSLANLISRHSDLSAEVIQTFQTRALWKGMKTFILVPRKKGCDTQS</sequence>
<dbReference type="GeneTree" id="ENSGT00940000169242"/>
<keyword evidence="6" id="KW-0964">Secreted</keyword>
<evidence type="ECO:0000256" key="6">
    <source>
        <dbReference type="ARBA" id="ARBA00022525"/>
    </source>
</evidence>
<dbReference type="SUPFAM" id="SSF50814">
    <property type="entry name" value="Lipocalins"/>
    <property type="match status" value="1"/>
</dbReference>
<keyword evidence="5" id="KW-0813">Transport</keyword>
<dbReference type="Proteomes" id="UP000694580">
    <property type="component" value="Chromosome 5"/>
</dbReference>
<comment type="subunit">
    <text evidence="3">Interacts with LRP2; LRP2 mediates APOM renal uptake and subsequent lysosomal degradation.</text>
</comment>
<dbReference type="Gene3D" id="2.40.128.20">
    <property type="match status" value="1"/>
</dbReference>
<dbReference type="GO" id="GO:0034375">
    <property type="term" value="P:high-density lipoprotein particle remodeling"/>
    <property type="evidence" value="ECO:0007669"/>
    <property type="project" value="TreeGrafter"/>
</dbReference>
<dbReference type="GO" id="GO:0034380">
    <property type="term" value="P:high-density lipoprotein particle assembly"/>
    <property type="evidence" value="ECO:0007669"/>
    <property type="project" value="TreeGrafter"/>
</dbReference>
<accession>A0AAY4EMJ1</accession>
<keyword evidence="9" id="KW-0445">Lipid transport</keyword>
<evidence type="ECO:0000256" key="3">
    <source>
        <dbReference type="ARBA" id="ARBA00011559"/>
    </source>
</evidence>
<comment type="subcellular location">
    <subcellularLocation>
        <location evidence="1">Secreted</location>
    </subcellularLocation>
</comment>
<dbReference type="GO" id="GO:0005543">
    <property type="term" value="F:phospholipid binding"/>
    <property type="evidence" value="ECO:0007669"/>
    <property type="project" value="TreeGrafter"/>
</dbReference>
<proteinExistence type="inferred from homology"/>
<dbReference type="GO" id="GO:0034384">
    <property type="term" value="P:high-density lipoprotein particle clearance"/>
    <property type="evidence" value="ECO:0007669"/>
    <property type="project" value="TreeGrafter"/>
</dbReference>
<evidence type="ECO:0000256" key="10">
    <source>
        <dbReference type="ARBA" id="ARBA00023157"/>
    </source>
</evidence>
<dbReference type="InterPro" id="IPR012674">
    <property type="entry name" value="Calycin"/>
</dbReference>
<organism evidence="12 13">
    <name type="scientific">Denticeps clupeoides</name>
    <name type="common">denticle herring</name>
    <dbReference type="NCBI Taxonomy" id="299321"/>
    <lineage>
        <taxon>Eukaryota</taxon>
        <taxon>Metazoa</taxon>
        <taxon>Chordata</taxon>
        <taxon>Craniata</taxon>
        <taxon>Vertebrata</taxon>
        <taxon>Euteleostomi</taxon>
        <taxon>Actinopterygii</taxon>
        <taxon>Neopterygii</taxon>
        <taxon>Teleostei</taxon>
        <taxon>Clupei</taxon>
        <taxon>Clupeiformes</taxon>
        <taxon>Denticipitoidei</taxon>
        <taxon>Denticipitidae</taxon>
        <taxon>Denticeps</taxon>
    </lineage>
</organism>
<comment type="similarity">
    <text evidence="2">Belongs to the calycin superfamily. Lipocalin family. Highly divergent.</text>
</comment>
<evidence type="ECO:0000256" key="1">
    <source>
        <dbReference type="ARBA" id="ARBA00004613"/>
    </source>
</evidence>
<evidence type="ECO:0000313" key="12">
    <source>
        <dbReference type="Ensembl" id="ENSDCDP00010058534.1"/>
    </source>
</evidence>
<keyword evidence="8" id="KW-0345">HDL</keyword>
<protein>
    <recommendedName>
        <fullName evidence="4">Apolipoprotein M</fullName>
    </recommendedName>
</protein>
<reference evidence="12" key="2">
    <citation type="submission" date="2025-08" db="UniProtKB">
        <authorList>
            <consortium name="Ensembl"/>
        </authorList>
    </citation>
    <scope>IDENTIFICATION</scope>
</reference>
<evidence type="ECO:0000256" key="7">
    <source>
        <dbReference type="ARBA" id="ARBA00022729"/>
    </source>
</evidence>
<dbReference type="GO" id="GO:0033344">
    <property type="term" value="P:cholesterol efflux"/>
    <property type="evidence" value="ECO:0007669"/>
    <property type="project" value="TreeGrafter"/>
</dbReference>
<dbReference type="GO" id="GO:0034364">
    <property type="term" value="C:high-density lipoprotein particle"/>
    <property type="evidence" value="ECO:0007669"/>
    <property type="project" value="UniProtKB-KW"/>
</dbReference>
<dbReference type="InterPro" id="IPR022734">
    <property type="entry name" value="ApoM"/>
</dbReference>
<dbReference type="Pfam" id="PF11032">
    <property type="entry name" value="ApoM"/>
    <property type="match status" value="1"/>
</dbReference>
<keyword evidence="7" id="KW-0732">Signal</keyword>
<dbReference type="AlphaFoldDB" id="A0AAY4EMJ1"/>
<reference evidence="12" key="3">
    <citation type="submission" date="2025-09" db="UniProtKB">
        <authorList>
            <consortium name="Ensembl"/>
        </authorList>
    </citation>
    <scope>IDENTIFICATION</scope>
</reference>
<dbReference type="GO" id="GO:0005319">
    <property type="term" value="F:lipid transporter activity"/>
    <property type="evidence" value="ECO:0007669"/>
    <property type="project" value="TreeGrafter"/>
</dbReference>
<evidence type="ECO:0000256" key="4">
    <source>
        <dbReference type="ARBA" id="ARBA00019937"/>
    </source>
</evidence>
<evidence type="ECO:0000256" key="5">
    <source>
        <dbReference type="ARBA" id="ARBA00022448"/>
    </source>
</evidence>
<dbReference type="GO" id="GO:0034361">
    <property type="term" value="C:very-low-density lipoprotein particle"/>
    <property type="evidence" value="ECO:0007669"/>
    <property type="project" value="TreeGrafter"/>
</dbReference>